<organism evidence="1 2">
    <name type="scientific">Altererythrobacter xiamenensis</name>
    <dbReference type="NCBI Taxonomy" id="1316679"/>
    <lineage>
        <taxon>Bacteria</taxon>
        <taxon>Pseudomonadati</taxon>
        <taxon>Pseudomonadota</taxon>
        <taxon>Alphaproteobacteria</taxon>
        <taxon>Sphingomonadales</taxon>
        <taxon>Erythrobacteraceae</taxon>
        <taxon>Altererythrobacter</taxon>
    </lineage>
</organism>
<dbReference type="Proteomes" id="UP000194420">
    <property type="component" value="Unassembled WGS sequence"/>
</dbReference>
<protein>
    <recommendedName>
        <fullName evidence="3">Selenocysteine lyase/Cysteine desulfurase</fullName>
    </recommendedName>
</protein>
<dbReference type="AlphaFoldDB" id="A0A1Y6FQ72"/>
<dbReference type="InterPro" id="IPR015424">
    <property type="entry name" value="PyrdxlP-dep_Trfase"/>
</dbReference>
<sequence length="490" mass="52615">MSTRIAIFPDLAGSVDASVEAVELIEALSCGGDARITLDPVSGLNRYFSAPYPRKTLAYASSTANDLSPDAFAHLLAMQAEGFPEYSAWLEQIRARIRAAYRLGSDIEVVFAPSGTDLEYVALAAVQEKASGGVHNILLGADEVGSGCIHSAHGCYFASETALGLASEVGQEVEGFASISLADVPVRCGYGLARSSVQIAQAIEQEITIAQMAGRHALIHVVHGSKTGLILPDIVQMDALQQRYSDNTTFVIDACQARITTEALHDYLDRDAIVFLTGSKFMGGPPFNGFALMRREAVQNAAKLPEGFARIFRRAEFPAHWAGCESLNDSENISLALRYEASVFELERFQKLPLAQIERIIAAFSQALEDQILAPLGLSLVAPHAAGEIGEPAEHPIEMQTLATVDVSSLPGLATFADAQKCHRELALSGLRLGQPVKSVRKDGEWGGTLRIGMSMPQFASFAMLDDDALADRLSTDMAQIAKAISSYRP</sequence>
<dbReference type="InterPro" id="IPR015421">
    <property type="entry name" value="PyrdxlP-dep_Trfase_major"/>
</dbReference>
<name>A0A1Y6FQ72_9SPHN</name>
<evidence type="ECO:0000313" key="1">
    <source>
        <dbReference type="EMBL" id="SMQ74653.1"/>
    </source>
</evidence>
<dbReference type="OrthoDB" id="8556864at2"/>
<proteinExistence type="predicted"/>
<keyword evidence="2" id="KW-1185">Reference proteome</keyword>
<dbReference type="Gene3D" id="3.40.640.10">
    <property type="entry name" value="Type I PLP-dependent aspartate aminotransferase-like (Major domain)"/>
    <property type="match status" value="1"/>
</dbReference>
<evidence type="ECO:0008006" key="3">
    <source>
        <dbReference type="Google" id="ProtNLM"/>
    </source>
</evidence>
<evidence type="ECO:0000313" key="2">
    <source>
        <dbReference type="Proteomes" id="UP000194420"/>
    </source>
</evidence>
<dbReference type="RefSeq" id="WP_143256051.1">
    <property type="nucleotide sequence ID" value="NZ_FXWG01000003.1"/>
</dbReference>
<gene>
    <name evidence="1" type="ORF">SAMN06297468_2835</name>
</gene>
<accession>A0A1Y6FQ72</accession>
<dbReference type="EMBL" id="FXWG01000003">
    <property type="protein sequence ID" value="SMQ74653.1"/>
    <property type="molecule type" value="Genomic_DNA"/>
</dbReference>
<reference evidence="2" key="1">
    <citation type="submission" date="2017-04" db="EMBL/GenBank/DDBJ databases">
        <authorList>
            <person name="Varghese N."/>
            <person name="Submissions S."/>
        </authorList>
    </citation>
    <scope>NUCLEOTIDE SEQUENCE [LARGE SCALE GENOMIC DNA]</scope>
</reference>
<dbReference type="SUPFAM" id="SSF53383">
    <property type="entry name" value="PLP-dependent transferases"/>
    <property type="match status" value="1"/>
</dbReference>